<dbReference type="InterPro" id="IPR050095">
    <property type="entry name" value="ECF_ABC_transporter_ATP-bd"/>
</dbReference>
<feature type="domain" description="ABC transporter" evidence="6">
    <location>
        <begin position="311"/>
        <end position="543"/>
    </location>
</feature>
<dbReference type="GO" id="GO:0043190">
    <property type="term" value="C:ATP-binding cassette (ABC) transporter complex"/>
    <property type="evidence" value="ECO:0007669"/>
    <property type="project" value="TreeGrafter"/>
</dbReference>
<dbReference type="SMART" id="SM00382">
    <property type="entry name" value="AAA"/>
    <property type="match status" value="2"/>
</dbReference>
<dbReference type="Gene3D" id="3.40.50.300">
    <property type="entry name" value="P-loop containing nucleotide triphosphate hydrolases"/>
    <property type="match status" value="2"/>
</dbReference>
<dbReference type="InterPro" id="IPR017871">
    <property type="entry name" value="ABC_transporter-like_CS"/>
</dbReference>
<keyword evidence="8" id="KW-1185">Reference proteome</keyword>
<dbReference type="RefSeq" id="WP_093888932.1">
    <property type="nucleotide sequence ID" value="NZ_FOQY01000015.1"/>
</dbReference>
<evidence type="ECO:0000256" key="5">
    <source>
        <dbReference type="SAM" id="MobiDB-lite"/>
    </source>
</evidence>
<keyword evidence="2" id="KW-0813">Transport</keyword>
<evidence type="ECO:0000313" key="7">
    <source>
        <dbReference type="EMBL" id="SFK00916.1"/>
    </source>
</evidence>
<feature type="compositionally biased region" description="Low complexity" evidence="5">
    <location>
        <begin position="289"/>
        <end position="299"/>
    </location>
</feature>
<evidence type="ECO:0000256" key="2">
    <source>
        <dbReference type="ARBA" id="ARBA00022448"/>
    </source>
</evidence>
<evidence type="ECO:0000256" key="3">
    <source>
        <dbReference type="ARBA" id="ARBA00022741"/>
    </source>
</evidence>
<dbReference type="InterPro" id="IPR015856">
    <property type="entry name" value="ABC_transpr_CbiO/EcfA_su"/>
</dbReference>
<feature type="region of interest" description="Disordered" evidence="5">
    <location>
        <begin position="258"/>
        <end position="303"/>
    </location>
</feature>
<evidence type="ECO:0000256" key="1">
    <source>
        <dbReference type="ARBA" id="ARBA00005417"/>
    </source>
</evidence>
<evidence type="ECO:0000313" key="8">
    <source>
        <dbReference type="Proteomes" id="UP000199111"/>
    </source>
</evidence>
<accession>A0A1I3W346</accession>
<dbReference type="GO" id="GO:0042626">
    <property type="term" value="F:ATPase-coupled transmembrane transporter activity"/>
    <property type="evidence" value="ECO:0007669"/>
    <property type="project" value="TreeGrafter"/>
</dbReference>
<dbReference type="GeneID" id="96300211"/>
<comment type="similarity">
    <text evidence="1">Belongs to the ABC transporter superfamily.</text>
</comment>
<organism evidence="7 8">
    <name type="scientific">Streptosporangium canum</name>
    <dbReference type="NCBI Taxonomy" id="324952"/>
    <lineage>
        <taxon>Bacteria</taxon>
        <taxon>Bacillati</taxon>
        <taxon>Actinomycetota</taxon>
        <taxon>Actinomycetes</taxon>
        <taxon>Streptosporangiales</taxon>
        <taxon>Streptosporangiaceae</taxon>
        <taxon>Streptosporangium</taxon>
    </lineage>
</organism>
<dbReference type="InterPro" id="IPR027417">
    <property type="entry name" value="P-loop_NTPase"/>
</dbReference>
<evidence type="ECO:0000259" key="6">
    <source>
        <dbReference type="PROSITE" id="PS50893"/>
    </source>
</evidence>
<keyword evidence="4 7" id="KW-0067">ATP-binding</keyword>
<feature type="domain" description="ABC transporter" evidence="6">
    <location>
        <begin position="5"/>
        <end position="243"/>
    </location>
</feature>
<dbReference type="GO" id="GO:0016887">
    <property type="term" value="F:ATP hydrolysis activity"/>
    <property type="evidence" value="ECO:0007669"/>
    <property type="project" value="InterPro"/>
</dbReference>
<dbReference type="PANTHER" id="PTHR43553:SF25">
    <property type="entry name" value="ABC-TYPE COBALT TRANSPORT SYSTEM, ATPASE COMPONENT"/>
    <property type="match status" value="1"/>
</dbReference>
<proteinExistence type="inferred from homology"/>
<dbReference type="SUPFAM" id="SSF52540">
    <property type="entry name" value="P-loop containing nucleoside triphosphate hydrolases"/>
    <property type="match status" value="2"/>
</dbReference>
<dbReference type="InterPro" id="IPR003439">
    <property type="entry name" value="ABC_transporter-like_ATP-bd"/>
</dbReference>
<protein>
    <submittedName>
        <fullName evidence="7">Energy-coupling factor transport system ATP-binding protein</fullName>
    </submittedName>
</protein>
<gene>
    <name evidence="7" type="ORF">SAMN05216275_115110</name>
</gene>
<keyword evidence="3" id="KW-0547">Nucleotide-binding</keyword>
<dbReference type="AlphaFoldDB" id="A0A1I3W346"/>
<dbReference type="EMBL" id="FOQY01000015">
    <property type="protein sequence ID" value="SFK00916.1"/>
    <property type="molecule type" value="Genomic_DNA"/>
</dbReference>
<dbReference type="PROSITE" id="PS50893">
    <property type="entry name" value="ABC_TRANSPORTER_2"/>
    <property type="match status" value="2"/>
</dbReference>
<dbReference type="Proteomes" id="UP000199111">
    <property type="component" value="Unassembled WGS sequence"/>
</dbReference>
<evidence type="ECO:0000256" key="4">
    <source>
        <dbReference type="ARBA" id="ARBA00022840"/>
    </source>
</evidence>
<dbReference type="GO" id="GO:0005524">
    <property type="term" value="F:ATP binding"/>
    <property type="evidence" value="ECO:0007669"/>
    <property type="project" value="UniProtKB-KW"/>
</dbReference>
<dbReference type="PANTHER" id="PTHR43553">
    <property type="entry name" value="HEAVY METAL TRANSPORTER"/>
    <property type="match status" value="1"/>
</dbReference>
<sequence length="580" mass="61193">MIIEVRAASVRYQTTGRQVLAEVDLAVGPGDLALVSGPSGGGKSTLLRLLNGLIPHAYRAEVTGEVLVGGRPVAQQSVRQLSTTVGTLLQDPRKQIVGTTVDTELAFGPENLGLPRAEIRRRIGEVTDRVGIRHLLGRATAELSGGELQMVAFAGVLVMRPQVVLVDEPLANLDLEASLRLMRELRRFVDDGGAAVVVEHRVEEILDFDPTQVLYLEDGRSGYAGDVAGFLAAAPVAHVKLPFETLVARAAELPAASGAPPARTAAFDAPPARTAVSDAPSARTAVSDAPPARTGGPAVRRGRGGSAAARLEYRGVALGYGGRAVLDGVDLALGAGERVAVLGRNGAGKSTLLRAAVRLLEPLRGAVHVDGAPVTERSTLELATTFGYVFQNPGQALFCATVGDELAFGPRNLGWPADEIRRVSEDALRAMLLDGEADVMDRSPRTLSFGQQRRLTVALALAMRPRTLILDEPTAGQDLHATTRFMAQVMAASESVYFITHDVDLALTSADRIIVVDGGRVVADAPAAELARDADVWSRAGLRQTSLVRAIRDHVHGAGGIPHPFDLARLIPHPEGTPPS</sequence>
<dbReference type="CDD" id="cd03225">
    <property type="entry name" value="ABC_cobalt_CbiO_domain1"/>
    <property type="match status" value="2"/>
</dbReference>
<dbReference type="PROSITE" id="PS00211">
    <property type="entry name" value="ABC_TRANSPORTER_1"/>
    <property type="match status" value="2"/>
</dbReference>
<dbReference type="Pfam" id="PF00005">
    <property type="entry name" value="ABC_tran"/>
    <property type="match status" value="2"/>
</dbReference>
<reference evidence="8" key="1">
    <citation type="submission" date="2016-10" db="EMBL/GenBank/DDBJ databases">
        <authorList>
            <person name="Varghese N."/>
            <person name="Submissions S."/>
        </authorList>
    </citation>
    <scope>NUCLEOTIDE SEQUENCE [LARGE SCALE GENOMIC DNA]</scope>
    <source>
        <strain evidence="8">CGMCC 4.2126</strain>
    </source>
</reference>
<dbReference type="InterPro" id="IPR003593">
    <property type="entry name" value="AAA+_ATPase"/>
</dbReference>
<name>A0A1I3W346_9ACTN</name>